<dbReference type="Pfam" id="PF12680">
    <property type="entry name" value="SnoaL_2"/>
    <property type="match status" value="1"/>
</dbReference>
<sequence>MDLIPRALQLLLDKDMIGFAGLWAEDGVAEFPFAPPGWPARLEGRAAVEDYVRDYPKMLDIRSFPRQAVHRTSDPDVVIAEFEAEGVVVATGEPYRAAYIVVVTTRDGEIVSYRDYWNPLMVQDLAWSH</sequence>
<dbReference type="SUPFAM" id="SSF54427">
    <property type="entry name" value="NTF2-like"/>
    <property type="match status" value="1"/>
</dbReference>
<reference evidence="3" key="1">
    <citation type="submission" date="2016-10" db="EMBL/GenBank/DDBJ databases">
        <authorList>
            <person name="Varghese N."/>
            <person name="Submissions S."/>
        </authorList>
    </citation>
    <scope>NUCLEOTIDE SEQUENCE [LARGE SCALE GENOMIC DNA]</scope>
    <source>
        <strain evidence="3">CGMCC 4.578</strain>
    </source>
</reference>
<accession>A0A1H9VI16</accession>
<dbReference type="RefSeq" id="WP_211335567.1">
    <property type="nucleotide sequence ID" value="NZ_FOFT01000010.1"/>
</dbReference>
<proteinExistence type="predicted"/>
<dbReference type="InterPro" id="IPR032710">
    <property type="entry name" value="NTF2-like_dom_sf"/>
</dbReference>
<feature type="domain" description="SnoaL-like" evidence="1">
    <location>
        <begin position="9"/>
        <end position="113"/>
    </location>
</feature>
<evidence type="ECO:0000313" key="2">
    <source>
        <dbReference type="EMBL" id="SES21302.1"/>
    </source>
</evidence>
<evidence type="ECO:0000259" key="1">
    <source>
        <dbReference type="Pfam" id="PF12680"/>
    </source>
</evidence>
<dbReference type="EMBL" id="FOFT01000010">
    <property type="protein sequence ID" value="SES21302.1"/>
    <property type="molecule type" value="Genomic_DNA"/>
</dbReference>
<organism evidence="2 3">
    <name type="scientific">Lentzea flaviverrucosa</name>
    <dbReference type="NCBI Taxonomy" id="200379"/>
    <lineage>
        <taxon>Bacteria</taxon>
        <taxon>Bacillati</taxon>
        <taxon>Actinomycetota</taxon>
        <taxon>Actinomycetes</taxon>
        <taxon>Pseudonocardiales</taxon>
        <taxon>Pseudonocardiaceae</taxon>
        <taxon>Lentzea</taxon>
    </lineage>
</organism>
<gene>
    <name evidence="2" type="ORF">SAMN05216195_11095</name>
</gene>
<keyword evidence="2" id="KW-0413">Isomerase</keyword>
<dbReference type="InterPro" id="IPR037401">
    <property type="entry name" value="SnoaL-like"/>
</dbReference>
<keyword evidence="3" id="KW-1185">Reference proteome</keyword>
<dbReference type="Gene3D" id="3.10.450.50">
    <property type="match status" value="1"/>
</dbReference>
<dbReference type="GO" id="GO:0016853">
    <property type="term" value="F:isomerase activity"/>
    <property type="evidence" value="ECO:0007669"/>
    <property type="project" value="UniProtKB-KW"/>
</dbReference>
<protein>
    <submittedName>
        <fullName evidence="2">Ketosteroid isomerase-related protein</fullName>
    </submittedName>
</protein>
<name>A0A1H9VI16_9PSEU</name>
<evidence type="ECO:0000313" key="3">
    <source>
        <dbReference type="Proteomes" id="UP000199028"/>
    </source>
</evidence>
<dbReference type="AlphaFoldDB" id="A0A1H9VI16"/>
<dbReference type="Proteomes" id="UP000199028">
    <property type="component" value="Unassembled WGS sequence"/>
</dbReference>